<comment type="caution">
    <text evidence="3">The sequence shown here is derived from an EMBL/GenBank/DDBJ whole genome shotgun (WGS) entry which is preliminary data.</text>
</comment>
<dbReference type="EMBL" id="BAAAGE010000001">
    <property type="protein sequence ID" value="GAA0713098.1"/>
    <property type="molecule type" value="Genomic_DNA"/>
</dbReference>
<dbReference type="InterPro" id="IPR001375">
    <property type="entry name" value="Peptidase_S9_cat"/>
</dbReference>
<feature type="domain" description="Peptidase S9 prolyl oligopeptidase catalytic" evidence="2">
    <location>
        <begin position="738"/>
        <end position="917"/>
    </location>
</feature>
<evidence type="ECO:0000259" key="2">
    <source>
        <dbReference type="Pfam" id="PF00326"/>
    </source>
</evidence>
<feature type="signal peptide" evidence="1">
    <location>
        <begin position="1"/>
        <end position="19"/>
    </location>
</feature>
<feature type="chain" id="PRO_5046450962" description="Peptidase S9 prolyl oligopeptidase catalytic domain-containing protein" evidence="1">
    <location>
        <begin position="20"/>
        <end position="956"/>
    </location>
</feature>
<dbReference type="Pfam" id="PF00326">
    <property type="entry name" value="Peptidase_S9"/>
    <property type="match status" value="1"/>
</dbReference>
<name>A0ABN1IGR7_9FLAO</name>
<keyword evidence="1" id="KW-0732">Signal</keyword>
<gene>
    <name evidence="3" type="ORF">GCM10009430_04360</name>
</gene>
<dbReference type="Proteomes" id="UP001501758">
    <property type="component" value="Unassembled WGS sequence"/>
</dbReference>
<keyword evidence="4" id="KW-1185">Reference proteome</keyword>
<dbReference type="RefSeq" id="WP_343910059.1">
    <property type="nucleotide sequence ID" value="NZ_BAAAGE010000001.1"/>
</dbReference>
<dbReference type="SUPFAM" id="SSF82171">
    <property type="entry name" value="DPP6 N-terminal domain-like"/>
    <property type="match status" value="1"/>
</dbReference>
<dbReference type="SUPFAM" id="SSF53474">
    <property type="entry name" value="alpha/beta-Hydrolases"/>
    <property type="match status" value="1"/>
</dbReference>
<dbReference type="Gene3D" id="3.40.50.1820">
    <property type="entry name" value="alpha/beta hydrolase"/>
    <property type="match status" value="1"/>
</dbReference>
<dbReference type="PANTHER" id="PTHR11731">
    <property type="entry name" value="PROTEASE FAMILY S9B,C DIPEPTIDYL-PEPTIDASE IV-RELATED"/>
    <property type="match status" value="1"/>
</dbReference>
<dbReference type="PANTHER" id="PTHR11731:SF193">
    <property type="entry name" value="DIPEPTIDYL PEPTIDASE 9"/>
    <property type="match status" value="1"/>
</dbReference>
<sequence length="956" mass="110852">MIKNIFTFVFLSFTLVAFAQKKPLTHDDYDLWKRISDTKISNTGKLIVSVIETTTKRGDGYVKIYNTETKNDFTFFNGYDTSITEDENFVVFKRKPSYKTTRKEKKKKVKKDKKAKDDLFIYDVINNKLYDSIGRVSSYKISEKSNGWLVVKKFKNAKPDKKNKKEEKKEKDTVKVKLGKAFTQDYVLVYDLKAKKKDTILQVKDFVLSEEGDQFYYTQTNHSKKGKKGKENRKRDLGVFSYNAVTKTKNVIDTTRYLYDKLSVDKTGSHFSFIAVKDSTHVDSLKHELFYYQDNKLISIVDSLGKNLRNNWELSDTKVSFFSEHGKRLYFYSKPKTIFQNDTTLLEDEIPQVDVWNWKDKMVQPEQNARLEELKNEAFLSYYDIKNHSVVKLQDDFMDNLILDKDNEQEFILGTTGSPYDVQRSWHFPWFRDFYVIDTNSGQKRLALAKAALQPILSSNGKYALYYDIEQKNWFSLELESLKKTNLTKEVDVAFYDEDDDHPMLPFPHGFGGFDKNGNALIYDKYDVWKVALSGGTKPVNVTTNGRKRNIEYRTLQLDDKNRNQASYSNGELLITSFDKTTKASGLYTLVNNKLKEKIKPTEFFINDFDKAKKGELITFTKQNFDTFEDLHYTNDDFDKTDQITNVNPQKENFKWGTAELFTWKSFDGKKLEGIVYKPENFDPSKKYPLITYFYEKRSDSYRNYYTPRPSASTVNPSYLVSNGYIMFVPDIVYQDGKPGASAYNCIVSGVEALEKQGYIDSENMGIQGQSWGGYQVAYLVTVTNKFKAAMAGAPVSNMTSAYGGIRWQSGLSRAFQYERTQSRIGKNLWDGFDLYIENSPLFGIPKIETPLLMMHNDKDGAVPYYQGIEMFMGMRRLGKPAWLLVYNDEAHNLRKEKNKQDLSIRMMQFFDHYLQGKPAPLWMTKGVSRVDKGKDFGYDLEETPLSMQKATPSPN</sequence>
<accession>A0ABN1IGR7</accession>
<dbReference type="InterPro" id="IPR050278">
    <property type="entry name" value="Serine_Prot_S9B/DPPIV"/>
</dbReference>
<evidence type="ECO:0000256" key="1">
    <source>
        <dbReference type="SAM" id="SignalP"/>
    </source>
</evidence>
<proteinExistence type="predicted"/>
<protein>
    <recommendedName>
        <fullName evidence="2">Peptidase S9 prolyl oligopeptidase catalytic domain-containing protein</fullName>
    </recommendedName>
</protein>
<evidence type="ECO:0000313" key="3">
    <source>
        <dbReference type="EMBL" id="GAA0713098.1"/>
    </source>
</evidence>
<reference evidence="3 4" key="1">
    <citation type="journal article" date="2019" name="Int. J. Syst. Evol. Microbiol.">
        <title>The Global Catalogue of Microorganisms (GCM) 10K type strain sequencing project: providing services to taxonomists for standard genome sequencing and annotation.</title>
        <authorList>
            <consortium name="The Broad Institute Genomics Platform"/>
            <consortium name="The Broad Institute Genome Sequencing Center for Infectious Disease"/>
            <person name="Wu L."/>
            <person name="Ma J."/>
        </authorList>
    </citation>
    <scope>NUCLEOTIDE SEQUENCE [LARGE SCALE GENOMIC DNA]</scope>
    <source>
        <strain evidence="3 4">JCM 15974</strain>
    </source>
</reference>
<dbReference type="InterPro" id="IPR029058">
    <property type="entry name" value="AB_hydrolase_fold"/>
</dbReference>
<evidence type="ECO:0000313" key="4">
    <source>
        <dbReference type="Proteomes" id="UP001501758"/>
    </source>
</evidence>
<organism evidence="3 4">
    <name type="scientific">Aquimarina litoralis</name>
    <dbReference type="NCBI Taxonomy" id="584605"/>
    <lineage>
        <taxon>Bacteria</taxon>
        <taxon>Pseudomonadati</taxon>
        <taxon>Bacteroidota</taxon>
        <taxon>Flavobacteriia</taxon>
        <taxon>Flavobacteriales</taxon>
        <taxon>Flavobacteriaceae</taxon>
        <taxon>Aquimarina</taxon>
    </lineage>
</organism>